<dbReference type="EMBL" id="LN515532">
    <property type="protein sequence ID" value="CEA15415.1"/>
    <property type="molecule type" value="Genomic_DNA"/>
</dbReference>
<dbReference type="HOGENOM" id="CLU_027402_4_2_10"/>
<dbReference type="Proteomes" id="UP000032417">
    <property type="component" value="Chromosome 1"/>
</dbReference>
<dbReference type="InterPro" id="IPR012337">
    <property type="entry name" value="RNaseH-like_sf"/>
</dbReference>
<dbReference type="InterPro" id="IPR036397">
    <property type="entry name" value="RNaseH_sf"/>
</dbReference>
<dbReference type="PROSITE" id="PS50994">
    <property type="entry name" value="INTEGRASE"/>
    <property type="match status" value="1"/>
</dbReference>
<evidence type="ECO:0000259" key="1">
    <source>
        <dbReference type="PROSITE" id="PS50994"/>
    </source>
</evidence>
<dbReference type="Gene3D" id="3.30.420.10">
    <property type="entry name" value="Ribonuclease H-like superfamily/Ribonuclease H"/>
    <property type="match status" value="1"/>
</dbReference>
<dbReference type="GO" id="GO:0015074">
    <property type="term" value="P:DNA integration"/>
    <property type="evidence" value="ECO:0007669"/>
    <property type="project" value="InterPro"/>
</dbReference>
<dbReference type="SUPFAM" id="SSF53098">
    <property type="entry name" value="Ribonuclease H-like"/>
    <property type="match status" value="1"/>
</dbReference>
<gene>
    <name evidence="2" type="ORF">ING2E5B_0648</name>
    <name evidence="3" type="ORF">ING2E5B_1558</name>
</gene>
<dbReference type="InterPro" id="IPR001584">
    <property type="entry name" value="Integrase_cat-core"/>
</dbReference>
<evidence type="ECO:0000313" key="4">
    <source>
        <dbReference type="Proteomes" id="UP000032417"/>
    </source>
</evidence>
<feature type="domain" description="Integrase catalytic" evidence="1">
    <location>
        <begin position="101"/>
        <end position="264"/>
    </location>
</feature>
<dbReference type="InterPro" id="IPR048020">
    <property type="entry name" value="Transpos_IS3"/>
</dbReference>
<dbReference type="STRING" id="1562970.ING2E5B_0648"/>
<proteinExistence type="predicted"/>
<sequence>MFGGSRQVYYRRAKSEANSNLKAQEAISLVQGIRHQLPRVGTRKLYHMLQEPLQALHIGRDSLFTIMKANHLDIKPKRQYRVTTNSHHRFRKHKNLIENLEVNRPEQVWVSDITYVGSRKRPLYLSLVTDAYSKRIMGYDLSESLAVGSSLKALKKAIKGRRYISQQLIHHSDRGLQYCSNEYQYLLKRNKVIPSMTESYDPYANAVAERVNGILKDEFMIEKYALDKELMELYVKDSISKYNRIRPHYSCYMLTPEEMHGQSHIKIRTYKKKSTSLKVNLQTCG</sequence>
<dbReference type="Pfam" id="PF00665">
    <property type="entry name" value="rve"/>
    <property type="match status" value="1"/>
</dbReference>
<organism evidence="2 4">
    <name type="scientific">Fermentimonas caenicola</name>
    <dbReference type="NCBI Taxonomy" id="1562970"/>
    <lineage>
        <taxon>Bacteria</taxon>
        <taxon>Pseudomonadati</taxon>
        <taxon>Bacteroidota</taxon>
        <taxon>Bacteroidia</taxon>
        <taxon>Bacteroidales</taxon>
        <taxon>Dysgonomonadaceae</taxon>
        <taxon>Fermentimonas</taxon>
    </lineage>
</organism>
<dbReference type="EMBL" id="LN515532">
    <property type="protein sequence ID" value="CEA16306.1"/>
    <property type="molecule type" value="Genomic_DNA"/>
</dbReference>
<dbReference type="AlphaFoldDB" id="A0A098BXP0"/>
<dbReference type="PANTHER" id="PTHR46889">
    <property type="entry name" value="TRANSPOSASE INSF FOR INSERTION SEQUENCE IS3B-RELATED"/>
    <property type="match status" value="1"/>
</dbReference>
<dbReference type="InterPro" id="IPR050900">
    <property type="entry name" value="Transposase_IS3/IS150/IS904"/>
</dbReference>
<name>A0A098BXP0_9BACT</name>
<protein>
    <submittedName>
        <fullName evidence="2">Integrase, catalytic region</fullName>
    </submittedName>
</protein>
<dbReference type="PATRIC" id="fig|1562970.3.peg.1548"/>
<evidence type="ECO:0000313" key="2">
    <source>
        <dbReference type="EMBL" id="CEA15415.1"/>
    </source>
</evidence>
<dbReference type="KEGG" id="pbt:ING2E5B_0648"/>
<reference evidence="2 4" key="1">
    <citation type="submission" date="2014-08" db="EMBL/GenBank/DDBJ databases">
        <authorList>
            <person name="Wibberg D."/>
        </authorList>
    </citation>
    <scope>NUCLEOTIDE SEQUENCE [LARGE SCALE GENOMIC DNA]</scope>
    <source>
        <strain evidence="4">ING2-E5B</strain>
    </source>
</reference>
<dbReference type="NCBIfam" id="NF033516">
    <property type="entry name" value="transpos_IS3"/>
    <property type="match status" value="1"/>
</dbReference>
<dbReference type="GO" id="GO:0003676">
    <property type="term" value="F:nucleic acid binding"/>
    <property type="evidence" value="ECO:0007669"/>
    <property type="project" value="InterPro"/>
</dbReference>
<dbReference type="KEGG" id="pbt:ING2E5B_1558"/>
<evidence type="ECO:0000313" key="3">
    <source>
        <dbReference type="EMBL" id="CEA16306.1"/>
    </source>
</evidence>
<keyword evidence="4" id="KW-1185">Reference proteome</keyword>
<accession>A0A098BXP0</accession>
<dbReference type="PANTHER" id="PTHR46889:SF5">
    <property type="entry name" value="INTEGRASE PROTEIN"/>
    <property type="match status" value="1"/>
</dbReference>